<sequence>MLPVICFWLRAFLIFNFHNSFLSCNFLFESPRLCIFSQSHCVDHVVLSMAQKLFVRLWCVATHIAMPFKILNFFLTKSV</sequence>
<feature type="signal peptide" evidence="1">
    <location>
        <begin position="1"/>
        <end position="24"/>
    </location>
</feature>
<evidence type="ECO:0008006" key="4">
    <source>
        <dbReference type="Google" id="ProtNLM"/>
    </source>
</evidence>
<accession>A0A8T0J2N9</accession>
<protein>
    <recommendedName>
        <fullName evidence="4">Secreted protein</fullName>
    </recommendedName>
</protein>
<dbReference type="AlphaFoldDB" id="A0A8T0J2N9"/>
<comment type="caution">
    <text evidence="2">The sequence shown here is derived from an EMBL/GenBank/DDBJ whole genome shotgun (WGS) entry which is preliminary data.</text>
</comment>
<evidence type="ECO:0000313" key="2">
    <source>
        <dbReference type="EMBL" id="KAG0589855.1"/>
    </source>
</evidence>
<organism evidence="2 3">
    <name type="scientific">Ceratodon purpureus</name>
    <name type="common">Fire moss</name>
    <name type="synonym">Dicranum purpureum</name>
    <dbReference type="NCBI Taxonomy" id="3225"/>
    <lineage>
        <taxon>Eukaryota</taxon>
        <taxon>Viridiplantae</taxon>
        <taxon>Streptophyta</taxon>
        <taxon>Embryophyta</taxon>
        <taxon>Bryophyta</taxon>
        <taxon>Bryophytina</taxon>
        <taxon>Bryopsida</taxon>
        <taxon>Dicranidae</taxon>
        <taxon>Pseudoditrichales</taxon>
        <taxon>Ditrichaceae</taxon>
        <taxon>Ceratodon</taxon>
    </lineage>
</organism>
<evidence type="ECO:0000256" key="1">
    <source>
        <dbReference type="SAM" id="SignalP"/>
    </source>
</evidence>
<reference evidence="2" key="1">
    <citation type="submission" date="2020-06" db="EMBL/GenBank/DDBJ databases">
        <title>WGS assembly of Ceratodon purpureus strain R40.</title>
        <authorList>
            <person name="Carey S.B."/>
            <person name="Jenkins J."/>
            <person name="Shu S."/>
            <person name="Lovell J.T."/>
            <person name="Sreedasyam A."/>
            <person name="Maumus F."/>
            <person name="Tiley G.P."/>
            <person name="Fernandez-Pozo N."/>
            <person name="Barry K."/>
            <person name="Chen C."/>
            <person name="Wang M."/>
            <person name="Lipzen A."/>
            <person name="Daum C."/>
            <person name="Saski C.A."/>
            <person name="Payton A.C."/>
            <person name="Mcbreen J.C."/>
            <person name="Conrad R.E."/>
            <person name="Kollar L.M."/>
            <person name="Olsson S."/>
            <person name="Huttunen S."/>
            <person name="Landis J.B."/>
            <person name="Wickett N.J."/>
            <person name="Johnson M.G."/>
            <person name="Rensing S.A."/>
            <person name="Grimwood J."/>
            <person name="Schmutz J."/>
            <person name="Mcdaniel S.F."/>
        </authorList>
    </citation>
    <scope>NUCLEOTIDE SEQUENCE</scope>
    <source>
        <strain evidence="2">R40</strain>
    </source>
</reference>
<evidence type="ECO:0000313" key="3">
    <source>
        <dbReference type="Proteomes" id="UP000822688"/>
    </source>
</evidence>
<feature type="chain" id="PRO_5035716167" description="Secreted protein" evidence="1">
    <location>
        <begin position="25"/>
        <end position="79"/>
    </location>
</feature>
<keyword evidence="1" id="KW-0732">Signal</keyword>
<dbReference type="EMBL" id="CM026421">
    <property type="protein sequence ID" value="KAG0589855.1"/>
    <property type="molecule type" value="Genomic_DNA"/>
</dbReference>
<name>A0A8T0J2N9_CERPU</name>
<dbReference type="Proteomes" id="UP000822688">
    <property type="component" value="Chromosome 1"/>
</dbReference>
<proteinExistence type="predicted"/>
<gene>
    <name evidence="2" type="ORF">KC19_1G054000</name>
</gene>
<keyword evidence="3" id="KW-1185">Reference proteome</keyword>